<evidence type="ECO:0000313" key="2">
    <source>
        <dbReference type="EMBL" id="RVD90816.1"/>
    </source>
</evidence>
<sequence>MHKIPQNKEPLKEKDINKKEPDLKYTSDRMCYLDDLEEKLPLINDIPIQEVHTDKESYYNFFANKYLKKEKENLTKNESVKNNYYENYNQKYNFNEKNNNFKERENINFNEKENYFGKKKHSNYNNFNEKNHNFIFNDKNINFKEKENNFYEKDGNLNEKNSNFKDNYMFNQNYNLNYQQDYFSNKEEYFNINNDDSKLTNTLNTKDPSYLSIKKQIDLDLLILNRYLYSDKSKEILERIKNNTNNIKKMIIEKAKNKFKERILSERNFYEEKIKKLENKIKKYKKILFDE</sequence>
<evidence type="ECO:0000256" key="1">
    <source>
        <dbReference type="SAM" id="Coils"/>
    </source>
</evidence>
<comment type="caution">
    <text evidence="2">The sequence shown here is derived from an EMBL/GenBank/DDBJ whole genome shotgun (WGS) entry which is preliminary data.</text>
</comment>
<dbReference type="EMBL" id="RCSS01000767">
    <property type="protein sequence ID" value="RVD90816.1"/>
    <property type="molecule type" value="Genomic_DNA"/>
</dbReference>
<dbReference type="AlphaFoldDB" id="A0A437AID1"/>
<protein>
    <submittedName>
        <fullName evidence="2">Uncharacterized protein</fullName>
    </submittedName>
</protein>
<organism evidence="2 3">
    <name type="scientific">Tubulinosema ratisbonensis</name>
    <dbReference type="NCBI Taxonomy" id="291195"/>
    <lineage>
        <taxon>Eukaryota</taxon>
        <taxon>Fungi</taxon>
        <taxon>Fungi incertae sedis</taxon>
        <taxon>Microsporidia</taxon>
        <taxon>Tubulinosematoidea</taxon>
        <taxon>Tubulinosematidae</taxon>
        <taxon>Tubulinosema</taxon>
    </lineage>
</organism>
<gene>
    <name evidence="2" type="ORF">TUBRATIS_27530</name>
</gene>
<evidence type="ECO:0000313" key="3">
    <source>
        <dbReference type="Proteomes" id="UP000282876"/>
    </source>
</evidence>
<accession>A0A437AID1</accession>
<reference evidence="2 3" key="1">
    <citation type="submission" date="2018-10" db="EMBL/GenBank/DDBJ databases">
        <title>Draft genome sequence of the microsporidian Tubulinosema ratisbonensis.</title>
        <authorList>
            <person name="Polonais V."/>
            <person name="Peyretaillade E."/>
            <person name="Niehus S."/>
            <person name="Wawrzyniak I."/>
            <person name="Franchet A."/>
            <person name="Gaspin C."/>
            <person name="Reichstadt M."/>
            <person name="Belser C."/>
            <person name="Labadie K."/>
            <person name="Delbac F."/>
            <person name="Ferrandon D."/>
        </authorList>
    </citation>
    <scope>NUCLEOTIDE SEQUENCE [LARGE SCALE GENOMIC DNA]</scope>
    <source>
        <strain evidence="2 3">Franzen</strain>
    </source>
</reference>
<dbReference type="VEuPathDB" id="MicrosporidiaDB:TUBRATIS_27530"/>
<dbReference type="OrthoDB" id="10648043at2759"/>
<keyword evidence="3" id="KW-1185">Reference proteome</keyword>
<dbReference type="Proteomes" id="UP000282876">
    <property type="component" value="Unassembled WGS sequence"/>
</dbReference>
<feature type="coiled-coil region" evidence="1">
    <location>
        <begin position="260"/>
        <end position="287"/>
    </location>
</feature>
<name>A0A437AID1_9MICR</name>
<keyword evidence="1" id="KW-0175">Coiled coil</keyword>
<proteinExistence type="predicted"/>